<evidence type="ECO:0000313" key="4">
    <source>
        <dbReference type="Proteomes" id="UP000321570"/>
    </source>
</evidence>
<dbReference type="GO" id="GO:0005509">
    <property type="term" value="F:calcium ion binding"/>
    <property type="evidence" value="ECO:0007669"/>
    <property type="project" value="InterPro"/>
</dbReference>
<evidence type="ECO:0000256" key="1">
    <source>
        <dbReference type="ARBA" id="ARBA00022837"/>
    </source>
</evidence>
<dbReference type="Proteomes" id="UP000321570">
    <property type="component" value="Unassembled WGS sequence"/>
</dbReference>
<dbReference type="Pfam" id="PF13499">
    <property type="entry name" value="EF-hand_7"/>
    <property type="match status" value="1"/>
</dbReference>
<protein>
    <recommendedName>
        <fullName evidence="2">EF-hand domain-containing protein</fullName>
    </recommendedName>
</protein>
<dbReference type="PROSITE" id="PS00018">
    <property type="entry name" value="EF_HAND_1"/>
    <property type="match status" value="1"/>
</dbReference>
<evidence type="ECO:0000313" key="3">
    <source>
        <dbReference type="EMBL" id="VUZ49134.1"/>
    </source>
</evidence>
<name>A0A564YRF6_HYMDI</name>
<dbReference type="InterPro" id="IPR011992">
    <property type="entry name" value="EF-hand-dom_pair"/>
</dbReference>
<dbReference type="CDD" id="cd00051">
    <property type="entry name" value="EFh"/>
    <property type="match status" value="1"/>
</dbReference>
<proteinExistence type="predicted"/>
<dbReference type="PROSITE" id="PS50222">
    <property type="entry name" value="EF_HAND_2"/>
    <property type="match status" value="1"/>
</dbReference>
<keyword evidence="4" id="KW-1185">Reference proteome</keyword>
<dbReference type="EMBL" id="CABIJS010000322">
    <property type="protein sequence ID" value="VUZ49134.1"/>
    <property type="molecule type" value="Genomic_DNA"/>
</dbReference>
<dbReference type="AlphaFoldDB" id="A0A564YRF6"/>
<dbReference type="SUPFAM" id="SSF47473">
    <property type="entry name" value="EF-hand"/>
    <property type="match status" value="1"/>
</dbReference>
<evidence type="ECO:0000259" key="2">
    <source>
        <dbReference type="PROSITE" id="PS50222"/>
    </source>
</evidence>
<reference evidence="3 4" key="1">
    <citation type="submission" date="2019-07" db="EMBL/GenBank/DDBJ databases">
        <authorList>
            <person name="Jastrzebski P J."/>
            <person name="Paukszto L."/>
            <person name="Jastrzebski P J."/>
        </authorList>
    </citation>
    <scope>NUCLEOTIDE SEQUENCE [LARGE SCALE GENOMIC DNA]</scope>
    <source>
        <strain evidence="3 4">WMS-il1</strain>
    </source>
</reference>
<dbReference type="InterPro" id="IPR002048">
    <property type="entry name" value="EF_hand_dom"/>
</dbReference>
<accession>A0A564YRF6</accession>
<organism evidence="3 4">
    <name type="scientific">Hymenolepis diminuta</name>
    <name type="common">Rat tapeworm</name>
    <dbReference type="NCBI Taxonomy" id="6216"/>
    <lineage>
        <taxon>Eukaryota</taxon>
        <taxon>Metazoa</taxon>
        <taxon>Spiralia</taxon>
        <taxon>Lophotrochozoa</taxon>
        <taxon>Platyhelminthes</taxon>
        <taxon>Cestoda</taxon>
        <taxon>Eucestoda</taxon>
        <taxon>Cyclophyllidea</taxon>
        <taxon>Hymenolepididae</taxon>
        <taxon>Hymenolepis</taxon>
    </lineage>
</organism>
<dbReference type="InterPro" id="IPR018247">
    <property type="entry name" value="EF_Hand_1_Ca_BS"/>
</dbReference>
<dbReference type="SMART" id="SM00054">
    <property type="entry name" value="EFh"/>
    <property type="match status" value="2"/>
</dbReference>
<sequence length="81" mass="9539">MPARNKGVKGLFEKIDQDGSEKIDCGELRRALGEDNINERLIEKLFLKYDKNRDGFLDRKELLEFFKQNSIYLSLCQENLK</sequence>
<gene>
    <name evidence="3" type="ORF">WMSIL1_LOCUS8368</name>
</gene>
<feature type="domain" description="EF-hand" evidence="2">
    <location>
        <begin position="37"/>
        <end position="72"/>
    </location>
</feature>
<dbReference type="Gene3D" id="1.10.238.10">
    <property type="entry name" value="EF-hand"/>
    <property type="match status" value="1"/>
</dbReference>
<keyword evidence="1" id="KW-0106">Calcium</keyword>